<dbReference type="EMBL" id="CABVHU010000029">
    <property type="protein sequence ID" value="VVO44472.1"/>
    <property type="molecule type" value="Genomic_DNA"/>
</dbReference>
<accession>A0A5E7G122</accession>
<gene>
    <name evidence="1" type="ORF">PS833_06415</name>
</gene>
<reference evidence="1 2" key="1">
    <citation type="submission" date="2019-09" db="EMBL/GenBank/DDBJ databases">
        <authorList>
            <person name="Chandra G."/>
            <person name="Truman W A."/>
        </authorList>
    </citation>
    <scope>NUCLEOTIDE SEQUENCE [LARGE SCALE GENOMIC DNA]</scope>
    <source>
        <strain evidence="1">PS833</strain>
    </source>
</reference>
<proteinExistence type="predicted"/>
<name>A0A5E7G122_PSEFL</name>
<evidence type="ECO:0000313" key="1">
    <source>
        <dbReference type="EMBL" id="VVO44472.1"/>
    </source>
</evidence>
<dbReference type="RefSeq" id="WP_224794167.1">
    <property type="nucleotide sequence ID" value="NZ_CABVHU010000029.1"/>
</dbReference>
<evidence type="ECO:0008006" key="3">
    <source>
        <dbReference type="Google" id="ProtNLM"/>
    </source>
</evidence>
<sequence>MPISAADAQAVEKVLSKERLGTYARTLNMLNTRQALTLYAWNAEVSGAFMLPQQACEVAVRNAVSDVLSAVYGPQWPWSPGFERSLPDAKSGFSMRKELGAARVKGRAGNTNTVIPELKFAFWVRLFTQRFDNRLWLPHLKPSFPGMPAGLTIQQCRQMIYDELDGVRSIRNRIAHHEPIFARNLAADYTRMRKLVSWRCPTTASWLDKIESVTTLLGQRP</sequence>
<evidence type="ECO:0000313" key="2">
    <source>
        <dbReference type="Proteomes" id="UP000409037"/>
    </source>
</evidence>
<protein>
    <recommendedName>
        <fullName evidence="3">Abi-like protein</fullName>
    </recommendedName>
</protein>
<dbReference type="AlphaFoldDB" id="A0A5E7G122"/>
<organism evidence="1 2">
    <name type="scientific">Pseudomonas fluorescens</name>
    <dbReference type="NCBI Taxonomy" id="294"/>
    <lineage>
        <taxon>Bacteria</taxon>
        <taxon>Pseudomonadati</taxon>
        <taxon>Pseudomonadota</taxon>
        <taxon>Gammaproteobacteria</taxon>
        <taxon>Pseudomonadales</taxon>
        <taxon>Pseudomonadaceae</taxon>
        <taxon>Pseudomonas</taxon>
    </lineage>
</organism>
<dbReference type="Proteomes" id="UP000409037">
    <property type="component" value="Unassembled WGS sequence"/>
</dbReference>